<dbReference type="EMBL" id="CP046052">
    <property type="protein sequence ID" value="QGM45628.1"/>
    <property type="molecule type" value="Genomic_DNA"/>
</dbReference>
<dbReference type="PANTHER" id="PTHR30006:SF24">
    <property type="entry name" value="SLL0237 PROTEIN"/>
    <property type="match status" value="1"/>
</dbReference>
<dbReference type="SUPFAM" id="SSF53850">
    <property type="entry name" value="Periplasmic binding protein-like II"/>
    <property type="match status" value="1"/>
</dbReference>
<keyword evidence="4" id="KW-1185">Reference proteome</keyword>
<feature type="signal peptide" evidence="2">
    <location>
        <begin position="1"/>
        <end position="33"/>
    </location>
</feature>
<dbReference type="OrthoDB" id="9766989at2"/>
<dbReference type="AlphaFoldDB" id="A0A6B8KGF0"/>
<sequence length="438" mass="47932">MRRKAQRLHTPSRRSVLLGALAASAAFTRPAGAQTATLQVVTSFPEELTIRYEEEFEKLHPDAHIQFVWKQTRDALDYLVKPDQSGADVYWAPSPNNFFMLRERSAFRKIAVDRAALPGKLQDLQLSDPDGYFEAYDVAGYGIVTNPALLKQRGLDAPRSWRDLASPAYSGQIVMPNAAKVGFSPALYDIVLQSEGWDKGWALLSEIAANAQLLDAGHLPTRDVTDGRAPLGLSIDFFASQARANGLAVDFVYPAKTAFLPAHVAITASTKRPDLAKAFVDFLLSNQGQRLMMENGSSRHPARPDAYVDKPAALVDPFTLPKGAIAAYDLEIGRRRPGLVVSLFDILITERREKTAALWRELHAAELKHSGEATPPALAEARRLAGFVPVSARDAANPSFLESYAARDKIDPAITQKWRSEIDAAHAKAKELLAGAAL</sequence>
<dbReference type="KEGG" id="mhey:H2LOC_007895"/>
<organism evidence="3 4">
    <name type="scientific">Methylocystis heyeri</name>
    <dbReference type="NCBI Taxonomy" id="391905"/>
    <lineage>
        <taxon>Bacteria</taxon>
        <taxon>Pseudomonadati</taxon>
        <taxon>Pseudomonadota</taxon>
        <taxon>Alphaproteobacteria</taxon>
        <taxon>Hyphomicrobiales</taxon>
        <taxon>Methylocystaceae</taxon>
        <taxon>Methylocystis</taxon>
    </lineage>
</organism>
<evidence type="ECO:0000256" key="2">
    <source>
        <dbReference type="SAM" id="SignalP"/>
    </source>
</evidence>
<evidence type="ECO:0000313" key="3">
    <source>
        <dbReference type="EMBL" id="QGM45628.1"/>
    </source>
</evidence>
<protein>
    <submittedName>
        <fullName evidence="3">Extracellular solute-binding protein</fullName>
    </submittedName>
</protein>
<dbReference type="RefSeq" id="WP_136495901.1">
    <property type="nucleotide sequence ID" value="NZ_CP046052.1"/>
</dbReference>
<dbReference type="PANTHER" id="PTHR30006">
    <property type="entry name" value="THIAMINE-BINDING PERIPLASMIC PROTEIN-RELATED"/>
    <property type="match status" value="1"/>
</dbReference>
<dbReference type="Proteomes" id="UP000309061">
    <property type="component" value="Chromosome"/>
</dbReference>
<evidence type="ECO:0000313" key="4">
    <source>
        <dbReference type="Proteomes" id="UP000309061"/>
    </source>
</evidence>
<keyword evidence="1 2" id="KW-0732">Signal</keyword>
<dbReference type="Pfam" id="PF13343">
    <property type="entry name" value="SBP_bac_6"/>
    <property type="match status" value="1"/>
</dbReference>
<accession>A0A6B8KGF0</accession>
<gene>
    <name evidence="3" type="ORF">H2LOC_007895</name>
</gene>
<dbReference type="Gene3D" id="3.40.190.10">
    <property type="entry name" value="Periplasmic binding protein-like II"/>
    <property type="match status" value="2"/>
</dbReference>
<proteinExistence type="predicted"/>
<reference evidence="3 4" key="1">
    <citation type="submission" date="2019-11" db="EMBL/GenBank/DDBJ databases">
        <title>The genome sequence of Methylocystis heyeri.</title>
        <authorList>
            <person name="Oshkin I.Y."/>
            <person name="Miroshnikov K."/>
            <person name="Dedysh S.N."/>
        </authorList>
    </citation>
    <scope>NUCLEOTIDE SEQUENCE [LARGE SCALE GENOMIC DNA]</scope>
    <source>
        <strain evidence="3 4">H2</strain>
    </source>
</reference>
<feature type="chain" id="PRO_5025463445" evidence="2">
    <location>
        <begin position="34"/>
        <end position="438"/>
    </location>
</feature>
<evidence type="ECO:0000256" key="1">
    <source>
        <dbReference type="ARBA" id="ARBA00022729"/>
    </source>
</evidence>
<name>A0A6B8KGF0_9HYPH</name>